<keyword evidence="4" id="KW-1185">Reference proteome</keyword>
<feature type="compositionally biased region" description="Acidic residues" evidence="1">
    <location>
        <begin position="115"/>
        <end position="143"/>
    </location>
</feature>
<dbReference type="NCBIfam" id="TIGR03882">
    <property type="entry name" value="cyclo_dehyd_2"/>
    <property type="match status" value="1"/>
</dbReference>
<feature type="region of interest" description="Disordered" evidence="1">
    <location>
        <begin position="1"/>
        <end position="61"/>
    </location>
</feature>
<reference evidence="3 4" key="1">
    <citation type="submission" date="2021-10" db="EMBL/GenBank/DDBJ databases">
        <title>Streptomyces gossypii sp. nov., isolated from soil collected from cotton field.</title>
        <authorList>
            <person name="Ge X."/>
            <person name="Chen X."/>
            <person name="Liu W."/>
        </authorList>
    </citation>
    <scope>NUCLEOTIDE SEQUENCE [LARGE SCALE GENOMIC DNA]</scope>
    <source>
        <strain evidence="3 4">N2-109</strain>
    </source>
</reference>
<feature type="region of interest" description="Disordered" evidence="1">
    <location>
        <begin position="704"/>
        <end position="725"/>
    </location>
</feature>
<dbReference type="Proteomes" id="UP001156389">
    <property type="component" value="Unassembled WGS sequence"/>
</dbReference>
<sequence>MTTTRRPASPDQSQSQAQPQSQPQSPRAPLEAARALLQRELTARHMREAPHGNPGPAPLVVPLGAADTLGGGAPDPYAAVRPAATVHLSSRAVLIGPWRAAAEGRPRPDPYAESDYAESDYAESDYAESDYAESDYAEPDPYAEEPSGCGQCLAIRWQRLRSRSEREALEVGYVPQGATDWPLLTGFAVDAVWAAYRALPPHPDASAAAFVPVPAAPTPADRALPQVARIDLRTLALAGFPLLPEPLCPHCVPTRPDTAESARMLLPAIRKPDSGSYRERSLGSFPLPVAALANPVCGALGADTWLNPTSTTTAPVAGTHMVRGYAGLNDVTWSGQANSYATSRTLAFLEGLERYAGTHRRRGTSPVTASYHALLARGEPALDPAACGLYAPETYRDDPRVRPFDPEREIPWVWGHSLRDDRPVLVPARLVHYSAGVEADNFVFECSNGCATGGSLVEAILYGLLELIERDAFLLAWYGSSRLTEIDLGSCGGRGGTIRTMLDRAALHGYDVHAFDGRMDLSVPVVTALAVRRDGGPGTLSFSAAAGFDPEDTVDAALCEVLTYIPHLPYQVRDRRTELEEMAADFGKVVQLKDHAQLYGLPEMAVHAREYLTPDGCLPLDETFRDWQSVRPRTEDLLDDLLWVRDDLAAAGHDVIAVDQTTPEQRRMGLHTVAAVVPGLLPLDFGWNRQRALLMPRMLTAPRRAGRRTEDLAASQLKAAPHPFP</sequence>
<accession>A0ABT2JP79</accession>
<name>A0ABT2JP79_9ACTN</name>
<evidence type="ECO:0000313" key="3">
    <source>
        <dbReference type="EMBL" id="MCT2589687.1"/>
    </source>
</evidence>
<evidence type="ECO:0000259" key="2">
    <source>
        <dbReference type="PROSITE" id="PS51664"/>
    </source>
</evidence>
<dbReference type="PANTHER" id="PTHR37809:SF1">
    <property type="entry name" value="RIBOSOMAL PROTEIN S12 METHYLTHIOTRANSFERASE ACCESSORY FACTOR YCAO"/>
    <property type="match status" value="1"/>
</dbReference>
<dbReference type="InterPro" id="IPR003776">
    <property type="entry name" value="YcaO-like_dom"/>
</dbReference>
<dbReference type="PANTHER" id="PTHR37809">
    <property type="entry name" value="RIBOSOMAL PROTEIN S12 METHYLTHIOTRANSFERASE ACCESSORY FACTOR YCAO"/>
    <property type="match status" value="1"/>
</dbReference>
<dbReference type="Gene3D" id="3.30.40.250">
    <property type="match status" value="1"/>
</dbReference>
<gene>
    <name evidence="3" type="ORF">LHJ74_07085</name>
</gene>
<dbReference type="InterPro" id="IPR027624">
    <property type="entry name" value="TOMM_cyclo_SagD"/>
</dbReference>
<feature type="compositionally biased region" description="Basic and acidic residues" evidence="1">
    <location>
        <begin position="41"/>
        <end position="50"/>
    </location>
</feature>
<evidence type="ECO:0000256" key="1">
    <source>
        <dbReference type="SAM" id="MobiDB-lite"/>
    </source>
</evidence>
<dbReference type="InterPro" id="IPR022291">
    <property type="entry name" value="Bacteriocin_synth_cyclodeHase"/>
</dbReference>
<dbReference type="EMBL" id="JAJAGO010000003">
    <property type="protein sequence ID" value="MCT2589687.1"/>
    <property type="molecule type" value="Genomic_DNA"/>
</dbReference>
<dbReference type="Gene3D" id="3.30.1330.230">
    <property type="match status" value="1"/>
</dbReference>
<feature type="domain" description="YcaO" evidence="2">
    <location>
        <begin position="335"/>
        <end position="725"/>
    </location>
</feature>
<proteinExistence type="predicted"/>
<organism evidence="3 4">
    <name type="scientific">Streptomyces gossypii</name>
    <dbReference type="NCBI Taxonomy" id="2883101"/>
    <lineage>
        <taxon>Bacteria</taxon>
        <taxon>Bacillati</taxon>
        <taxon>Actinomycetota</taxon>
        <taxon>Actinomycetes</taxon>
        <taxon>Kitasatosporales</taxon>
        <taxon>Streptomycetaceae</taxon>
        <taxon>Streptomyces</taxon>
    </lineage>
</organism>
<dbReference type="Pfam" id="PF02624">
    <property type="entry name" value="YcaO"/>
    <property type="match status" value="1"/>
</dbReference>
<evidence type="ECO:0000313" key="4">
    <source>
        <dbReference type="Proteomes" id="UP001156389"/>
    </source>
</evidence>
<dbReference type="Gene3D" id="3.30.160.660">
    <property type="match status" value="1"/>
</dbReference>
<protein>
    <submittedName>
        <fullName evidence="3">TOMM leader peptide-binding protein</fullName>
    </submittedName>
</protein>
<comment type="caution">
    <text evidence="3">The sequence shown here is derived from an EMBL/GenBank/DDBJ whole genome shotgun (WGS) entry which is preliminary data.</text>
</comment>
<feature type="region of interest" description="Disordered" evidence="1">
    <location>
        <begin position="102"/>
        <end position="148"/>
    </location>
</feature>
<feature type="compositionally biased region" description="Low complexity" evidence="1">
    <location>
        <begin position="1"/>
        <end position="40"/>
    </location>
</feature>
<dbReference type="NCBIfam" id="TIGR03604">
    <property type="entry name" value="TOMM_cyclo_SagD"/>
    <property type="match status" value="1"/>
</dbReference>
<dbReference type="PROSITE" id="PS51664">
    <property type="entry name" value="YCAO"/>
    <property type="match status" value="1"/>
</dbReference>